<dbReference type="InterPro" id="IPR003599">
    <property type="entry name" value="Ig_sub"/>
</dbReference>
<sequence>MQGIILVPETEAADVYSECNRKARRIMTWRRDLEEIGDPRYPLLRTCRPPRAGAQVTQQGTRAQATEMAVVAWWWWQRAAAVVVVVALSITPDPALAWSRKRGRGAEEPVSDPMWEIRHILPDLDLANNSVTDVKVNVGEIAYLPCRFPQLSTLHHVSWFRRWDWHILTTGVYTYTSDRRFNVLHTQGSDDWTLQLKYVHKTDNGTYECQMYTQTGVLSQFVNLHVHTPHAAILGPQELHVQEGDTITLVCVIQQSKPAFVFWYHGEGMVNYDDTRHRLDVNTQAEGTTTQSRLTITDARQTDSGNYSCIPPNVEPAFVLVFVTERGDTVAAVQRRGHSSAPPLLCPSFYSSSTSGLLLAVVAKVVLTHLLPVR</sequence>
<feature type="domain" description="Ig-like" evidence="1">
    <location>
        <begin position="122"/>
        <end position="219"/>
    </location>
</feature>
<name>A0AAW0TJ57_SCYPA</name>
<dbReference type="Pfam" id="PF13927">
    <property type="entry name" value="Ig_3"/>
    <property type="match status" value="1"/>
</dbReference>
<accession>A0AAW0TJ57</accession>
<dbReference type="SMART" id="SM00409">
    <property type="entry name" value="IG"/>
    <property type="match status" value="2"/>
</dbReference>
<reference evidence="2 3" key="1">
    <citation type="submission" date="2023-03" db="EMBL/GenBank/DDBJ databases">
        <title>High-quality genome of Scylla paramamosain provides insights in environmental adaptation.</title>
        <authorList>
            <person name="Zhang L."/>
        </authorList>
    </citation>
    <scope>NUCLEOTIDE SEQUENCE [LARGE SCALE GENOMIC DNA]</scope>
    <source>
        <strain evidence="2">LZ_2023a</strain>
        <tissue evidence="2">Muscle</tissue>
    </source>
</reference>
<dbReference type="PROSITE" id="PS50835">
    <property type="entry name" value="IG_LIKE"/>
    <property type="match status" value="2"/>
</dbReference>
<protein>
    <recommendedName>
        <fullName evidence="1">Ig-like domain-containing protein</fullName>
    </recommendedName>
</protein>
<dbReference type="SMART" id="SM00408">
    <property type="entry name" value="IGc2"/>
    <property type="match status" value="1"/>
</dbReference>
<dbReference type="InterPro" id="IPR007110">
    <property type="entry name" value="Ig-like_dom"/>
</dbReference>
<keyword evidence="3" id="KW-1185">Reference proteome</keyword>
<dbReference type="InterPro" id="IPR036179">
    <property type="entry name" value="Ig-like_dom_sf"/>
</dbReference>
<dbReference type="GO" id="GO:0032589">
    <property type="term" value="C:neuron projection membrane"/>
    <property type="evidence" value="ECO:0007669"/>
    <property type="project" value="TreeGrafter"/>
</dbReference>
<dbReference type="SUPFAM" id="SSF48726">
    <property type="entry name" value="Immunoglobulin"/>
    <property type="match status" value="2"/>
</dbReference>
<dbReference type="EMBL" id="JARAKH010000031">
    <property type="protein sequence ID" value="KAK8386462.1"/>
    <property type="molecule type" value="Genomic_DNA"/>
</dbReference>
<dbReference type="Pfam" id="PF07686">
    <property type="entry name" value="V-set"/>
    <property type="match status" value="1"/>
</dbReference>
<dbReference type="InterPro" id="IPR037448">
    <property type="entry name" value="Zig-8"/>
</dbReference>
<dbReference type="PANTHER" id="PTHR23279:SF45">
    <property type="entry name" value="DEFECTIVE PROBOSCIS EXTENSION RESPONSE 12, ISOFORM C"/>
    <property type="match status" value="1"/>
</dbReference>
<comment type="caution">
    <text evidence="2">The sequence shown here is derived from an EMBL/GenBank/DDBJ whole genome shotgun (WGS) entry which is preliminary data.</text>
</comment>
<dbReference type="AlphaFoldDB" id="A0AAW0TJ57"/>
<dbReference type="InterPro" id="IPR013783">
    <property type="entry name" value="Ig-like_fold"/>
</dbReference>
<dbReference type="GO" id="GO:0050808">
    <property type="term" value="P:synapse organization"/>
    <property type="evidence" value="ECO:0007669"/>
    <property type="project" value="TreeGrafter"/>
</dbReference>
<dbReference type="Gene3D" id="2.60.40.10">
    <property type="entry name" value="Immunoglobulins"/>
    <property type="match status" value="2"/>
</dbReference>
<dbReference type="Proteomes" id="UP001487740">
    <property type="component" value="Unassembled WGS sequence"/>
</dbReference>
<dbReference type="InterPro" id="IPR003598">
    <property type="entry name" value="Ig_sub2"/>
</dbReference>
<gene>
    <name evidence="2" type="ORF">O3P69_010832</name>
</gene>
<feature type="domain" description="Ig-like" evidence="1">
    <location>
        <begin position="229"/>
        <end position="309"/>
    </location>
</feature>
<evidence type="ECO:0000313" key="2">
    <source>
        <dbReference type="EMBL" id="KAK8386462.1"/>
    </source>
</evidence>
<organism evidence="2 3">
    <name type="scientific">Scylla paramamosain</name>
    <name type="common">Mud crab</name>
    <dbReference type="NCBI Taxonomy" id="85552"/>
    <lineage>
        <taxon>Eukaryota</taxon>
        <taxon>Metazoa</taxon>
        <taxon>Ecdysozoa</taxon>
        <taxon>Arthropoda</taxon>
        <taxon>Crustacea</taxon>
        <taxon>Multicrustacea</taxon>
        <taxon>Malacostraca</taxon>
        <taxon>Eumalacostraca</taxon>
        <taxon>Eucarida</taxon>
        <taxon>Decapoda</taxon>
        <taxon>Pleocyemata</taxon>
        <taxon>Brachyura</taxon>
        <taxon>Eubrachyura</taxon>
        <taxon>Portunoidea</taxon>
        <taxon>Portunidae</taxon>
        <taxon>Portuninae</taxon>
        <taxon>Scylla</taxon>
    </lineage>
</organism>
<evidence type="ECO:0000313" key="3">
    <source>
        <dbReference type="Proteomes" id="UP001487740"/>
    </source>
</evidence>
<dbReference type="InterPro" id="IPR013106">
    <property type="entry name" value="Ig_V-set"/>
</dbReference>
<proteinExistence type="predicted"/>
<evidence type="ECO:0000259" key="1">
    <source>
        <dbReference type="PROSITE" id="PS50835"/>
    </source>
</evidence>
<dbReference type="PANTHER" id="PTHR23279">
    <property type="entry name" value="DEFECTIVE PROBOSCIS EXTENSION RESPONSE DPR -RELATED"/>
    <property type="match status" value="1"/>
</dbReference>